<comment type="caution">
    <text evidence="4">The sequence shown here is derived from an EMBL/GenBank/DDBJ whole genome shotgun (WGS) entry which is preliminary data.</text>
</comment>
<dbReference type="InterPro" id="IPR006224">
    <property type="entry name" value="PsdUridine_synth_RluA-like_CS"/>
</dbReference>
<dbReference type="GO" id="GO:0000455">
    <property type="term" value="P:enzyme-directed rRNA pseudouridine synthesis"/>
    <property type="evidence" value="ECO:0007669"/>
    <property type="project" value="TreeGrafter"/>
</dbReference>
<name>A0AAU9KKH2_9STRA</name>
<gene>
    <name evidence="4" type="ORF">PBS003_LOCUS1598</name>
</gene>
<keyword evidence="1" id="KW-0694">RNA-binding</keyword>
<dbReference type="PROSITE" id="PS50889">
    <property type="entry name" value="S4"/>
    <property type="match status" value="1"/>
</dbReference>
<proteinExistence type="predicted"/>
<dbReference type="InterPro" id="IPR050188">
    <property type="entry name" value="RluA_PseudoU_synthase"/>
</dbReference>
<feature type="domain" description="Pseudouridine synthase RsuA/RluA-like" evidence="3">
    <location>
        <begin position="182"/>
        <end position="373"/>
    </location>
</feature>
<protein>
    <recommendedName>
        <fullName evidence="3">Pseudouridine synthase RsuA/RluA-like domain-containing protein</fullName>
    </recommendedName>
</protein>
<accession>A0AAU9KKH2</accession>
<dbReference type="GO" id="GO:0003723">
    <property type="term" value="F:RNA binding"/>
    <property type="evidence" value="ECO:0007669"/>
    <property type="project" value="UniProtKB-KW"/>
</dbReference>
<dbReference type="Proteomes" id="UP001160483">
    <property type="component" value="Unassembled WGS sequence"/>
</dbReference>
<evidence type="ECO:0000259" key="3">
    <source>
        <dbReference type="Pfam" id="PF00849"/>
    </source>
</evidence>
<evidence type="ECO:0000313" key="4">
    <source>
        <dbReference type="EMBL" id="CAH0474757.1"/>
    </source>
</evidence>
<evidence type="ECO:0000313" key="5">
    <source>
        <dbReference type="Proteomes" id="UP001160483"/>
    </source>
</evidence>
<evidence type="ECO:0000256" key="2">
    <source>
        <dbReference type="SAM" id="MobiDB-lite"/>
    </source>
</evidence>
<dbReference type="InterPro" id="IPR006145">
    <property type="entry name" value="PsdUridine_synth_RsuA/RluA"/>
</dbReference>
<feature type="region of interest" description="Disordered" evidence="2">
    <location>
        <begin position="1"/>
        <end position="24"/>
    </location>
</feature>
<dbReference type="SUPFAM" id="SSF55120">
    <property type="entry name" value="Pseudouridine synthase"/>
    <property type="match status" value="1"/>
</dbReference>
<dbReference type="PANTHER" id="PTHR21600:SF40">
    <property type="entry name" value="PSEUDOURIDYLATE SYNTHASE RPUSD2"/>
    <property type="match status" value="1"/>
</dbReference>
<dbReference type="GO" id="GO:0009982">
    <property type="term" value="F:pseudouridine synthase activity"/>
    <property type="evidence" value="ECO:0007669"/>
    <property type="project" value="InterPro"/>
</dbReference>
<organism evidence="4 5">
    <name type="scientific">Peronospora belbahrii</name>
    <dbReference type="NCBI Taxonomy" id="622444"/>
    <lineage>
        <taxon>Eukaryota</taxon>
        <taxon>Sar</taxon>
        <taxon>Stramenopiles</taxon>
        <taxon>Oomycota</taxon>
        <taxon>Peronosporomycetes</taxon>
        <taxon>Peronosporales</taxon>
        <taxon>Peronosporaceae</taxon>
        <taxon>Peronospora</taxon>
    </lineage>
</organism>
<evidence type="ECO:0000256" key="1">
    <source>
        <dbReference type="PROSITE-ProRule" id="PRU00182"/>
    </source>
</evidence>
<dbReference type="InterPro" id="IPR020103">
    <property type="entry name" value="PsdUridine_synth_cat_dom_sf"/>
</dbReference>
<dbReference type="EMBL" id="CAKKTJ010000114">
    <property type="protein sequence ID" value="CAH0474757.1"/>
    <property type="molecule type" value="Genomic_DNA"/>
</dbReference>
<dbReference type="AlphaFoldDB" id="A0AAU9KKH2"/>
<dbReference type="Gene3D" id="3.30.2350.10">
    <property type="entry name" value="Pseudouridine synthase"/>
    <property type="match status" value="1"/>
</dbReference>
<dbReference type="PROSITE" id="PS01129">
    <property type="entry name" value="PSI_RLU"/>
    <property type="match status" value="1"/>
</dbReference>
<sequence>MADDSPSLSKKQRRKQEKARWLTERKAVERASGNVLIKRKRRNQRQSHTNASVVRSPTVHYQTCTSTTCDNQMAGNNCIIRSIEPYVHRFALFSKGRWIGSSLREVFASEFPTLSTDYCAQAVQVGLVRVNGRKVSLDSVIQNGDFLEHFKHRHEPCLHLPVKDPKITVLSTTWIHFETDEVIVINKPSGIPVHPTGNYQFNSLTHILQHDRRKRVDGKVVETLELFPVHRLDRLTSGLLLLAKTAEKARSLTAELTANSSLANTATRSMQKYYVARVKGAFPADKIGFAHVIGLSSGLVNIESASDKFWRVTAPIGLKCSRDGHVRCVIDAADSKICVTRLRRRGEVVKGESIVECLLETGRTHQIRVHLQHLGFPIVNDPLYGFMAKELSMTESSALLEVSTDVRKCGLIATFKSTEDITDKEQCCINTCDICNIEKEEETQAIEKKETRLYLHSYRYVSSHGSFEVPLPLWALVHETKHKLNKEENQLV</sequence>
<reference evidence="4" key="1">
    <citation type="submission" date="2021-11" db="EMBL/GenBank/DDBJ databases">
        <authorList>
            <person name="Islam A."/>
            <person name="Islam S."/>
            <person name="Flora M.S."/>
            <person name="Rahman M."/>
            <person name="Ziaur R.M."/>
            <person name="Epstein J.H."/>
            <person name="Hassan M."/>
            <person name="Klassen M."/>
            <person name="Woodard K."/>
            <person name="Webb A."/>
            <person name="Webby R.J."/>
            <person name="El Zowalaty M.E."/>
        </authorList>
    </citation>
    <scope>NUCLEOTIDE SEQUENCE</scope>
    <source>
        <strain evidence="4">Pbs3</strain>
    </source>
</reference>
<dbReference type="PANTHER" id="PTHR21600">
    <property type="entry name" value="MITOCHONDRIAL RNA PSEUDOURIDINE SYNTHASE"/>
    <property type="match status" value="1"/>
</dbReference>
<dbReference type="Pfam" id="PF00849">
    <property type="entry name" value="PseudoU_synth_2"/>
    <property type="match status" value="1"/>
</dbReference>